<dbReference type="GO" id="GO:0004862">
    <property type="term" value="F:cAMP-dependent protein kinase inhibitor activity"/>
    <property type="evidence" value="ECO:0007669"/>
    <property type="project" value="EnsemblFungi"/>
</dbReference>
<dbReference type="GeneID" id="11501702"/>
<dbReference type="Gene3D" id="2.120.10.80">
    <property type="entry name" value="Kelch-type beta propeller"/>
    <property type="match status" value="1"/>
</dbReference>
<organism evidence="2 3">
    <name type="scientific">Torulaspora delbrueckii</name>
    <name type="common">Yeast</name>
    <name type="synonym">Candida colliculosa</name>
    <dbReference type="NCBI Taxonomy" id="4950"/>
    <lineage>
        <taxon>Eukaryota</taxon>
        <taxon>Fungi</taxon>
        <taxon>Dikarya</taxon>
        <taxon>Ascomycota</taxon>
        <taxon>Saccharomycotina</taxon>
        <taxon>Saccharomycetes</taxon>
        <taxon>Saccharomycetales</taxon>
        <taxon>Saccharomycetaceae</taxon>
        <taxon>Torulaspora</taxon>
    </lineage>
</organism>
<feature type="region of interest" description="Disordered" evidence="1">
    <location>
        <begin position="583"/>
        <end position="633"/>
    </location>
</feature>
<keyword evidence="3" id="KW-1185">Reference proteome</keyword>
<dbReference type="GO" id="GO:0005886">
    <property type="term" value="C:plasma membrane"/>
    <property type="evidence" value="ECO:0007669"/>
    <property type="project" value="EnsemblFungi"/>
</dbReference>
<dbReference type="InterPro" id="IPR011043">
    <property type="entry name" value="Gal_Oxase/kelch_b-propeller"/>
</dbReference>
<evidence type="ECO:0000256" key="1">
    <source>
        <dbReference type="SAM" id="MobiDB-lite"/>
    </source>
</evidence>
<dbReference type="GO" id="GO:0001403">
    <property type="term" value="P:invasive growth in response to glucose limitation"/>
    <property type="evidence" value="ECO:0007669"/>
    <property type="project" value="EnsemblFungi"/>
</dbReference>
<dbReference type="STRING" id="1076872.G9A0A7"/>
<proteinExistence type="predicted"/>
<dbReference type="PANTHER" id="PTHR23244">
    <property type="entry name" value="KELCH REPEAT DOMAIN"/>
    <property type="match status" value="1"/>
</dbReference>
<dbReference type="FunCoup" id="G9A0A7">
    <property type="interactions" value="27"/>
</dbReference>
<dbReference type="KEGG" id="tdl:TDEL_0H04420"/>
<name>G9A0A7_TORDE</name>
<dbReference type="InParanoid" id="G9A0A7"/>
<reference evidence="2 3" key="1">
    <citation type="journal article" date="2011" name="Proc. Natl. Acad. Sci. U.S.A.">
        <title>Evolutionary erosion of yeast sex chromosomes by mating-type switching accidents.</title>
        <authorList>
            <person name="Gordon J.L."/>
            <person name="Armisen D."/>
            <person name="Proux-Wera E."/>
            <person name="Oheigeartaigh S.S."/>
            <person name="Byrne K.P."/>
            <person name="Wolfe K.H."/>
        </authorList>
    </citation>
    <scope>NUCLEOTIDE SEQUENCE [LARGE SCALE GENOMIC DNA]</scope>
    <source>
        <strain evidence="3">ATCC 10662 / CBS 1146 / NBRC 0425 / NCYC 2629 / NRRL Y-866</strain>
    </source>
</reference>
<protein>
    <submittedName>
        <fullName evidence="2">Uncharacterized protein</fullName>
    </submittedName>
</protein>
<feature type="compositionally biased region" description="Polar residues" evidence="1">
    <location>
        <begin position="614"/>
        <end position="628"/>
    </location>
</feature>
<feature type="compositionally biased region" description="Basic and acidic residues" evidence="1">
    <location>
        <begin position="591"/>
        <end position="607"/>
    </location>
</feature>
<dbReference type="EMBL" id="HE616749">
    <property type="protein sequence ID" value="CCE94301.1"/>
    <property type="molecule type" value="Genomic_DNA"/>
</dbReference>
<dbReference type="OrthoDB" id="10251809at2759"/>
<dbReference type="eggNOG" id="ENOG502QV98">
    <property type="taxonomic scope" value="Eukaryota"/>
</dbReference>
<dbReference type="GO" id="GO:0046580">
    <property type="term" value="P:negative regulation of Ras protein signal transduction"/>
    <property type="evidence" value="ECO:0007669"/>
    <property type="project" value="EnsemblFungi"/>
</dbReference>
<dbReference type="SUPFAM" id="SSF50965">
    <property type="entry name" value="Galactose oxidase, central domain"/>
    <property type="match status" value="1"/>
</dbReference>
<dbReference type="Proteomes" id="UP000005627">
    <property type="component" value="Chromosome 8"/>
</dbReference>
<dbReference type="AlphaFoldDB" id="G9A0A7"/>
<gene>
    <name evidence="2" type="primary">TDEL0H04420</name>
    <name evidence="2" type="ORF">TDEL_0H04420</name>
</gene>
<dbReference type="GO" id="GO:0010255">
    <property type="term" value="P:glucose mediated signaling pathway"/>
    <property type="evidence" value="ECO:0007669"/>
    <property type="project" value="EnsemblFungi"/>
</dbReference>
<dbReference type="HOGENOM" id="CLU_015198_0_0_1"/>
<accession>G9A0A7</accession>
<sequence length="834" mass="93073">MSSPQFSFKVPSNIDAELLKDQNVSPWDHEFEHPTTKDANTKETFTKYEPIPYASNYMSLLTPPASEAEQRRLRLENEMWLKKYYLSKKLTSHATLRHGSVTSTSDTSVTHSERSKSGTFLNRFLDDTDGIADVFEIRLTHEALNSDARNEEKKKSGTFGSLAARPYYDHYQRLRTMDIRDRTILKRHTLWMPIVGKDFASLRRSHNRGVEVACPLFVDGTSYIPKEYDTYGGCTIISSVFSEHKLPAFAYHCAIDVNDDVFIMGGLVACYKYDEEAPNLQDFQVDGVGNLPPPLLPKIINNPSMISNARLYVMSVASSHVIRPKLSGNVPPPLLCMKASKLTERHIFYYGGFEIKTETFLDDKGIYHLKKRAFVNSTGYILDTVSYRFSKVELVAQPYKFVTYPTLAARFGHMQMSVLTNKGSSYHGSNAKNYGYNESTETDTSSTGEQSALNSPAMSFYSSSKNCNTTHGSAVYTIIIFGGYRQTGDDNYEAMNDLWKIEVPVISRGKRGYYKFADTATASIIPKNENTDPWPSARAFFGYSRAGSGLLARTSTYDGMLDRLYENFSINLTSAANVSKTKPIFPNIPHARKEPLSPRQSTPKETRSNSSSSTNFRVGSPLQNSSPVQWKRQPPEGDLFVIHGGSDNTKVLGDMWWFDLDTESWTEVTTYGKDQERGMTPIKVCIVGQSMVTVGDINVSLGGLNQEEIDRLYLGKDEPKDIARHQQQIGNDFLTIFDLNTQCLQGHNVKRIGEGKDSRLVLADDESNNSGFNDGSYHGLNVTGLVTSFGCQVLHTNGTLTLVGGLVAKRLELDCIGFRGAVLESVLPSISLAS</sequence>
<dbReference type="GO" id="GO:0032794">
    <property type="term" value="F:GTPase activating protein binding"/>
    <property type="evidence" value="ECO:0007669"/>
    <property type="project" value="EnsemblFungi"/>
</dbReference>
<dbReference type="GO" id="GO:0007124">
    <property type="term" value="P:pseudohyphal growth"/>
    <property type="evidence" value="ECO:0007669"/>
    <property type="project" value="EnsemblFungi"/>
</dbReference>
<evidence type="ECO:0000313" key="3">
    <source>
        <dbReference type="Proteomes" id="UP000005627"/>
    </source>
</evidence>
<evidence type="ECO:0000313" key="2">
    <source>
        <dbReference type="EMBL" id="CCE94301.1"/>
    </source>
</evidence>
<dbReference type="InterPro" id="IPR015915">
    <property type="entry name" value="Kelch-typ_b-propeller"/>
</dbReference>
<dbReference type="RefSeq" id="XP_003683512.1">
    <property type="nucleotide sequence ID" value="XM_003683464.1"/>
</dbReference>
<dbReference type="PANTHER" id="PTHR23244:SF471">
    <property type="entry name" value="GUANINE NUCLEOTIDE-BINDING PROTEIN SUBUNIT BETA 1-RELATED"/>
    <property type="match status" value="1"/>
</dbReference>